<feature type="compositionally biased region" description="Pro residues" evidence="1">
    <location>
        <begin position="387"/>
        <end position="396"/>
    </location>
</feature>
<name>A0AAV5AMT3_9AGAM</name>
<dbReference type="PROSITE" id="PS50888">
    <property type="entry name" value="BHLH"/>
    <property type="match status" value="1"/>
</dbReference>
<keyword evidence="4" id="KW-1185">Reference proteome</keyword>
<dbReference type="GO" id="GO:0046983">
    <property type="term" value="F:protein dimerization activity"/>
    <property type="evidence" value="ECO:0007669"/>
    <property type="project" value="InterPro"/>
</dbReference>
<feature type="compositionally biased region" description="Basic and acidic residues" evidence="1">
    <location>
        <begin position="505"/>
        <end position="514"/>
    </location>
</feature>
<dbReference type="AlphaFoldDB" id="A0AAV5AMT3"/>
<dbReference type="InterPro" id="IPR036638">
    <property type="entry name" value="HLH_DNA-bd_sf"/>
</dbReference>
<evidence type="ECO:0000256" key="1">
    <source>
        <dbReference type="SAM" id="MobiDB-lite"/>
    </source>
</evidence>
<organism evidence="3 4">
    <name type="scientific">Clathrus columnatus</name>
    <dbReference type="NCBI Taxonomy" id="1419009"/>
    <lineage>
        <taxon>Eukaryota</taxon>
        <taxon>Fungi</taxon>
        <taxon>Dikarya</taxon>
        <taxon>Basidiomycota</taxon>
        <taxon>Agaricomycotina</taxon>
        <taxon>Agaricomycetes</taxon>
        <taxon>Phallomycetidae</taxon>
        <taxon>Phallales</taxon>
        <taxon>Clathraceae</taxon>
        <taxon>Clathrus</taxon>
    </lineage>
</organism>
<protein>
    <recommendedName>
        <fullName evidence="2">BHLH domain-containing protein</fullName>
    </recommendedName>
</protein>
<feature type="region of interest" description="Disordered" evidence="1">
    <location>
        <begin position="423"/>
        <end position="514"/>
    </location>
</feature>
<feature type="region of interest" description="Disordered" evidence="1">
    <location>
        <begin position="302"/>
        <end position="398"/>
    </location>
</feature>
<evidence type="ECO:0000313" key="4">
    <source>
        <dbReference type="Proteomes" id="UP001050691"/>
    </source>
</evidence>
<accession>A0AAV5AMT3</accession>
<dbReference type="Gene3D" id="4.10.280.10">
    <property type="entry name" value="Helix-loop-helix DNA-binding domain"/>
    <property type="match status" value="1"/>
</dbReference>
<reference evidence="3" key="1">
    <citation type="submission" date="2021-10" db="EMBL/GenBank/DDBJ databases">
        <title>De novo Genome Assembly of Clathrus columnatus (Basidiomycota, Fungi) Using Illumina and Nanopore Sequence Data.</title>
        <authorList>
            <person name="Ogiso-Tanaka E."/>
            <person name="Itagaki H."/>
            <person name="Hosoya T."/>
            <person name="Hosaka K."/>
        </authorList>
    </citation>
    <scope>NUCLEOTIDE SEQUENCE</scope>
    <source>
        <strain evidence="3">MO-923</strain>
    </source>
</reference>
<dbReference type="Proteomes" id="UP001050691">
    <property type="component" value="Unassembled WGS sequence"/>
</dbReference>
<feature type="domain" description="BHLH" evidence="2">
    <location>
        <begin position="499"/>
        <end position="575"/>
    </location>
</feature>
<feature type="region of interest" description="Disordered" evidence="1">
    <location>
        <begin position="56"/>
        <end position="109"/>
    </location>
</feature>
<proteinExistence type="predicted"/>
<evidence type="ECO:0000313" key="3">
    <source>
        <dbReference type="EMBL" id="GJJ15042.1"/>
    </source>
</evidence>
<comment type="caution">
    <text evidence="3">The sequence shown here is derived from an EMBL/GenBank/DDBJ whole genome shotgun (WGS) entry which is preliminary data.</text>
</comment>
<dbReference type="SUPFAM" id="SSF47459">
    <property type="entry name" value="HLH, helix-loop-helix DNA-binding domain"/>
    <property type="match status" value="1"/>
</dbReference>
<dbReference type="SMART" id="SM00353">
    <property type="entry name" value="HLH"/>
    <property type="match status" value="1"/>
</dbReference>
<gene>
    <name evidence="3" type="ORF">Clacol_009317</name>
</gene>
<sequence length="656" mass="71419">MHHGVVSVTTDFNLVDYMVNHEADQSELDIFADFHQRSPVENMSMDSTQMLIDSSNSQNKQQMSNYVHNQSQHIHSQHHQQQQQQQQHQHQHQQQQHQQTSQLPQHRQQTQLMTAEMLDLKDRLEQQMKLQQLQQLLLQQQIDLLSGATQSSGQHLSSSHHQKDDDMFGLLTPGPSTDLPAMVPKELVPPMMLQSDMFLGSPATSLTSHHPDGGPVINPNPSFSAPAALAFPTTSPFSLPTDFSPISSPWIHPHNSQPQHDLNSQALLPLPLHPPSQQSTGHAFHPNISRPQLKRVGSVDDHIVDHHPPRKRSLRATPTSSSVSSTPISVPIPNSSTYYYPTNDTPSPVDLSMTAPPLSSTSSNSPSNSNNDPGSSNTGNGDTTSIAPPPPTPIAPMTPASILNLRSRFSTGLMTSTQLPISNNVNFTAPVNDQKETPNKKSSAGKVKVSLPSSTVTGRGRKGSVATLKPLLPGTQPPTPTSPLSLPTNPAGSSATGAPRKSSHKVAEQKRRDSLKTSFDELRLLLPPVALPEDEELLPGCMPPRGPPKGDADGPNRGVSKLALLRCGNAYIKELKGMVQRRDSEITLLRDEIRRLRLVVGDQDTIDGYPDGEGGSTSRIDIEKDVDEGRQIEAGIRFGMNANGLSSVQEEGDDDD</sequence>
<dbReference type="InterPro" id="IPR011598">
    <property type="entry name" value="bHLH_dom"/>
</dbReference>
<evidence type="ECO:0000259" key="2">
    <source>
        <dbReference type="PROSITE" id="PS50888"/>
    </source>
</evidence>
<feature type="region of interest" description="Disordered" evidence="1">
    <location>
        <begin position="534"/>
        <end position="555"/>
    </location>
</feature>
<dbReference type="Pfam" id="PF00010">
    <property type="entry name" value="HLH"/>
    <property type="match status" value="1"/>
</dbReference>
<feature type="compositionally biased region" description="Low complexity" evidence="1">
    <location>
        <begin position="359"/>
        <end position="386"/>
    </location>
</feature>
<dbReference type="EMBL" id="BPWL01000010">
    <property type="protein sequence ID" value="GJJ15042.1"/>
    <property type="molecule type" value="Genomic_DNA"/>
</dbReference>
<feature type="compositionally biased region" description="Low complexity" evidence="1">
    <location>
        <begin position="317"/>
        <end position="337"/>
    </location>
</feature>
<feature type="region of interest" description="Disordered" evidence="1">
    <location>
        <begin position="607"/>
        <end position="626"/>
    </location>
</feature>